<feature type="domain" description="OmpA-like" evidence="5">
    <location>
        <begin position="145"/>
        <end position="262"/>
    </location>
</feature>
<dbReference type="Pfam" id="PF14346">
    <property type="entry name" value="DUF4398"/>
    <property type="match status" value="1"/>
</dbReference>
<dbReference type="PRINTS" id="PR01023">
    <property type="entry name" value="NAFLGMOTY"/>
</dbReference>
<evidence type="ECO:0000259" key="5">
    <source>
        <dbReference type="PROSITE" id="PS51123"/>
    </source>
</evidence>
<dbReference type="GO" id="GO:0009279">
    <property type="term" value="C:cell outer membrane"/>
    <property type="evidence" value="ECO:0007669"/>
    <property type="project" value="UniProtKB-SubCell"/>
</dbReference>
<feature type="signal peptide" evidence="4">
    <location>
        <begin position="1"/>
        <end position="18"/>
    </location>
</feature>
<dbReference type="PANTHER" id="PTHR30329:SF20">
    <property type="entry name" value="EXPORTED PROTEIN"/>
    <property type="match status" value="1"/>
</dbReference>
<name>A0A6L5JV24_RHOTE</name>
<dbReference type="InterPro" id="IPR050330">
    <property type="entry name" value="Bact_OuterMem_StrucFunc"/>
</dbReference>
<dbReference type="Gene3D" id="3.30.1330.60">
    <property type="entry name" value="OmpA-like domain"/>
    <property type="match status" value="1"/>
</dbReference>
<evidence type="ECO:0000256" key="1">
    <source>
        <dbReference type="ARBA" id="ARBA00004442"/>
    </source>
</evidence>
<dbReference type="PRINTS" id="PR01021">
    <property type="entry name" value="OMPADOMAIN"/>
</dbReference>
<dbReference type="PROSITE" id="PS51257">
    <property type="entry name" value="PROKAR_LIPOPROTEIN"/>
    <property type="match status" value="1"/>
</dbReference>
<proteinExistence type="predicted"/>
<evidence type="ECO:0000256" key="4">
    <source>
        <dbReference type="SAM" id="SignalP"/>
    </source>
</evidence>
<dbReference type="InterPro" id="IPR025511">
    <property type="entry name" value="DUF4398"/>
</dbReference>
<evidence type="ECO:0000313" key="7">
    <source>
        <dbReference type="Proteomes" id="UP000480275"/>
    </source>
</evidence>
<organism evidence="6 7">
    <name type="scientific">Rhodocyclus tenuis</name>
    <name type="common">Rhodospirillum tenue</name>
    <dbReference type="NCBI Taxonomy" id="1066"/>
    <lineage>
        <taxon>Bacteria</taxon>
        <taxon>Pseudomonadati</taxon>
        <taxon>Pseudomonadota</taxon>
        <taxon>Betaproteobacteria</taxon>
        <taxon>Rhodocyclales</taxon>
        <taxon>Rhodocyclaceae</taxon>
        <taxon>Rhodocyclus</taxon>
    </lineage>
</organism>
<evidence type="ECO:0000313" key="6">
    <source>
        <dbReference type="EMBL" id="MQY51233.1"/>
    </source>
</evidence>
<keyword evidence="2 3" id="KW-0472">Membrane</keyword>
<dbReference type="EMBL" id="WIXJ01000002">
    <property type="protein sequence ID" value="MQY51233.1"/>
    <property type="molecule type" value="Genomic_DNA"/>
</dbReference>
<dbReference type="InterPro" id="IPR006664">
    <property type="entry name" value="OMP_bac"/>
</dbReference>
<dbReference type="InterPro" id="IPR006665">
    <property type="entry name" value="OmpA-like"/>
</dbReference>
<comment type="subcellular location">
    <subcellularLocation>
        <location evidence="1">Cell outer membrane</location>
    </subcellularLocation>
</comment>
<dbReference type="PROSITE" id="PS51123">
    <property type="entry name" value="OMPA_2"/>
    <property type="match status" value="1"/>
</dbReference>
<dbReference type="PANTHER" id="PTHR30329">
    <property type="entry name" value="STATOR ELEMENT OF FLAGELLAR MOTOR COMPLEX"/>
    <property type="match status" value="1"/>
</dbReference>
<reference evidence="6 7" key="1">
    <citation type="submission" date="2019-10" db="EMBL/GenBank/DDBJ databases">
        <title>Whole-genome sequence of the purple nonsulfur photosynthetic bacterium Rhodocyclus tenuis.</title>
        <authorList>
            <person name="Kyndt J.A."/>
            <person name="Meyer T.E."/>
        </authorList>
    </citation>
    <scope>NUCLEOTIDE SEQUENCE [LARGE SCALE GENOMIC DNA]</scope>
    <source>
        <strain evidence="6 7">DSM 110</strain>
    </source>
</reference>
<dbReference type="SUPFAM" id="SSF103088">
    <property type="entry name" value="OmpA-like"/>
    <property type="match status" value="1"/>
</dbReference>
<dbReference type="InterPro" id="IPR036737">
    <property type="entry name" value="OmpA-like_sf"/>
</dbReference>
<dbReference type="AlphaFoldDB" id="A0A6L5JV24"/>
<gene>
    <name evidence="6" type="ORF">GHK24_05525</name>
</gene>
<evidence type="ECO:0000256" key="3">
    <source>
        <dbReference type="PROSITE-ProRule" id="PRU00473"/>
    </source>
</evidence>
<dbReference type="Pfam" id="PF00691">
    <property type="entry name" value="OmpA"/>
    <property type="match status" value="1"/>
</dbReference>
<evidence type="ECO:0000256" key="2">
    <source>
        <dbReference type="ARBA" id="ARBA00023136"/>
    </source>
</evidence>
<sequence length="268" mass="28905">MHKTAVFALSLLSIAVLGACSSTPPNNARLDEARSTYRAAQDQPQTRELAGGELRLAGDYLNRANEAAIRGDKTADIEHLAYLARQQVAIAEETGREKAAEQRISHADGARDKERLAARTQEADASHRQNLQLEAQLSELKATKTARGLVVTIGDLLFDTDKAQLKSGGLRSVRTLANILKDAPQRKVQIEGFTDSTGSESHNQELSSRRAEAVRDALVDAGVASERIGTHGYGEAYPVAGNDSAGSRQLNRRVEVILSDDNGVIPSR</sequence>
<dbReference type="Proteomes" id="UP000480275">
    <property type="component" value="Unassembled WGS sequence"/>
</dbReference>
<keyword evidence="4" id="KW-0732">Signal</keyword>
<dbReference type="CDD" id="cd07185">
    <property type="entry name" value="OmpA_C-like"/>
    <property type="match status" value="1"/>
</dbReference>
<accession>A0A6L5JV24</accession>
<dbReference type="OrthoDB" id="9782229at2"/>
<comment type="caution">
    <text evidence="6">The sequence shown here is derived from an EMBL/GenBank/DDBJ whole genome shotgun (WGS) entry which is preliminary data.</text>
</comment>
<protein>
    <submittedName>
        <fullName evidence="6">OmpA family protein</fullName>
    </submittedName>
</protein>
<feature type="chain" id="PRO_5026872027" evidence="4">
    <location>
        <begin position="19"/>
        <end position="268"/>
    </location>
</feature>